<comment type="caution">
    <text evidence="1">The sequence shown here is derived from an EMBL/GenBank/DDBJ whole genome shotgun (WGS) entry which is preliminary data.</text>
</comment>
<proteinExistence type="predicted"/>
<accession>A0A6G1EP57</accession>
<protein>
    <submittedName>
        <fullName evidence="1">Uncharacterized protein</fullName>
    </submittedName>
</protein>
<evidence type="ECO:0000313" key="1">
    <source>
        <dbReference type="EMBL" id="KAF0926420.1"/>
    </source>
</evidence>
<keyword evidence="2" id="KW-1185">Reference proteome</keyword>
<feature type="non-terminal residue" evidence="1">
    <location>
        <position position="93"/>
    </location>
</feature>
<dbReference type="EMBL" id="SPHZ02000003">
    <property type="protein sequence ID" value="KAF0926420.1"/>
    <property type="molecule type" value="Genomic_DNA"/>
</dbReference>
<reference evidence="1 2" key="1">
    <citation type="submission" date="2019-11" db="EMBL/GenBank/DDBJ databases">
        <title>Whole genome sequence of Oryza granulata.</title>
        <authorList>
            <person name="Li W."/>
        </authorList>
    </citation>
    <scope>NUCLEOTIDE SEQUENCE [LARGE SCALE GENOMIC DNA]</scope>
    <source>
        <strain evidence="2">cv. Menghai</strain>
        <tissue evidence="1">Leaf</tissue>
    </source>
</reference>
<dbReference type="AlphaFoldDB" id="A0A6G1EP57"/>
<evidence type="ECO:0000313" key="2">
    <source>
        <dbReference type="Proteomes" id="UP000479710"/>
    </source>
</evidence>
<organism evidence="1 2">
    <name type="scientific">Oryza meyeriana var. granulata</name>
    <dbReference type="NCBI Taxonomy" id="110450"/>
    <lineage>
        <taxon>Eukaryota</taxon>
        <taxon>Viridiplantae</taxon>
        <taxon>Streptophyta</taxon>
        <taxon>Embryophyta</taxon>
        <taxon>Tracheophyta</taxon>
        <taxon>Spermatophyta</taxon>
        <taxon>Magnoliopsida</taxon>
        <taxon>Liliopsida</taxon>
        <taxon>Poales</taxon>
        <taxon>Poaceae</taxon>
        <taxon>BOP clade</taxon>
        <taxon>Oryzoideae</taxon>
        <taxon>Oryzeae</taxon>
        <taxon>Oryzinae</taxon>
        <taxon>Oryza</taxon>
        <taxon>Oryza meyeriana</taxon>
    </lineage>
</organism>
<name>A0A6G1EP57_9ORYZ</name>
<sequence length="93" mass="9932">MASALRKTAKAVCGSMLTAAGKSIIVSLLKVNDSLIRDSLVRRMMFNDTSLAAIIKGRCIGTGYRRLSTSAPKLSGLHRAFFTDSIADTAVLK</sequence>
<dbReference type="Proteomes" id="UP000479710">
    <property type="component" value="Unassembled WGS sequence"/>
</dbReference>
<gene>
    <name evidence="1" type="ORF">E2562_024142</name>
</gene>